<name>A0ABS9MFS8_9FIRM</name>
<dbReference type="Pfam" id="PF18937">
    <property type="entry name" value="DUF5685"/>
    <property type="match status" value="1"/>
</dbReference>
<comment type="caution">
    <text evidence="1">The sequence shown here is derived from an EMBL/GenBank/DDBJ whole genome shotgun (WGS) entry which is preliminary data.</text>
</comment>
<protein>
    <submittedName>
        <fullName evidence="1">DUF5685 family protein</fullName>
    </submittedName>
</protein>
<sequence length="297" mass="33884">MFGYVRPQKSELRVREYEAYRAVYCSLCRQLGKSYGMFARMTLSYDCTFFALWLMALHKKCLGFREGRCVVNPLKKCGACIGGGDELRLASALSVIMVYQKVRDNIADDRFLKRMKSYMVLPFVSQMRRKAAKDYPELDKIVALAMMEQAAAEQNPGQSIDFYAEPTAKMMEQVFAFGAAAPELSPEDRLVRQAGYFLGRWVYIIDAADDLEKDLYEGAFNPFIIKEQLQPNCPTERLKEVKEEANRILNATLSQLIAAVNLMDLEQLGAIVSNVMFLGLPEMQRAILFEKEKEKHV</sequence>
<accession>A0ABS9MFS8</accession>
<dbReference type="InterPro" id="IPR043740">
    <property type="entry name" value="DUF5685"/>
</dbReference>
<evidence type="ECO:0000313" key="2">
    <source>
        <dbReference type="Proteomes" id="UP001298681"/>
    </source>
</evidence>
<dbReference type="RefSeq" id="WP_191362381.1">
    <property type="nucleotide sequence ID" value="NZ_JAKNHQ010000002.1"/>
</dbReference>
<dbReference type="EMBL" id="JAKNHQ010000002">
    <property type="protein sequence ID" value="MCG4609657.1"/>
    <property type="molecule type" value="Genomic_DNA"/>
</dbReference>
<keyword evidence="2" id="KW-1185">Reference proteome</keyword>
<evidence type="ECO:0000313" key="1">
    <source>
        <dbReference type="EMBL" id="MCG4609657.1"/>
    </source>
</evidence>
<gene>
    <name evidence="1" type="ORF">L0P57_01680</name>
</gene>
<reference evidence="1 2" key="1">
    <citation type="submission" date="2022-01" db="EMBL/GenBank/DDBJ databases">
        <title>Collection of gut derived symbiotic bacterial strains cultured from healthy donors.</title>
        <authorList>
            <person name="Lin H."/>
            <person name="Kohout C."/>
            <person name="Waligurski E."/>
            <person name="Pamer E.G."/>
        </authorList>
    </citation>
    <scope>NUCLEOTIDE SEQUENCE [LARGE SCALE GENOMIC DNA]</scope>
    <source>
        <strain evidence="1 2">DFI.7.58</strain>
    </source>
</reference>
<organism evidence="1 2">
    <name type="scientific">Anaeromassilibacillus senegalensis</name>
    <dbReference type="NCBI Taxonomy" id="1673717"/>
    <lineage>
        <taxon>Bacteria</taxon>
        <taxon>Bacillati</taxon>
        <taxon>Bacillota</taxon>
        <taxon>Clostridia</taxon>
        <taxon>Eubacteriales</taxon>
        <taxon>Acutalibacteraceae</taxon>
        <taxon>Anaeromassilibacillus</taxon>
    </lineage>
</organism>
<proteinExistence type="predicted"/>
<dbReference type="Proteomes" id="UP001298681">
    <property type="component" value="Unassembled WGS sequence"/>
</dbReference>